<feature type="non-terminal residue" evidence="5">
    <location>
        <position position="1"/>
    </location>
</feature>
<dbReference type="PROSITE" id="PS51461">
    <property type="entry name" value="NC1_FIB"/>
    <property type="match status" value="1"/>
</dbReference>
<dbReference type="Pfam" id="PF01410">
    <property type="entry name" value="COLFI"/>
    <property type="match status" value="1"/>
</dbReference>
<accession>A0ABD2PIN0</accession>
<comment type="subcellular location">
    <subcellularLocation>
        <location evidence="1">Secreted</location>
    </subcellularLocation>
</comment>
<evidence type="ECO:0000256" key="2">
    <source>
        <dbReference type="ARBA" id="ARBA00022525"/>
    </source>
</evidence>
<evidence type="ECO:0000313" key="5">
    <source>
        <dbReference type="EMBL" id="KAL3306979.1"/>
    </source>
</evidence>
<sequence>FDYQLDHDQLSYLKLLTSKASQQIDVNCQGKLKNSTESGIGFNLLSDDDIELDDAVDSKRRIEIRENNCGLVDSGSAILSATGHRSNRLPIRDLKIDSSSTMHLEIRLGEVCYS</sequence>
<dbReference type="InterPro" id="IPR000885">
    <property type="entry name" value="Fib_collagen_C"/>
</dbReference>
<name>A0ABD2PIN0_9PLAT</name>
<evidence type="ECO:0000256" key="3">
    <source>
        <dbReference type="ARBA" id="ARBA00023119"/>
    </source>
</evidence>
<protein>
    <recommendedName>
        <fullName evidence="4">Fibrillar collagen NC1 domain-containing protein</fullName>
    </recommendedName>
</protein>
<keyword evidence="6" id="KW-1185">Reference proteome</keyword>
<dbReference type="EMBL" id="JBJKFK010008784">
    <property type="protein sequence ID" value="KAL3306979.1"/>
    <property type="molecule type" value="Genomic_DNA"/>
</dbReference>
<reference evidence="5 6" key="1">
    <citation type="submission" date="2024-11" db="EMBL/GenBank/DDBJ databases">
        <title>Adaptive evolution of stress response genes in parasites aligns with host niche diversity.</title>
        <authorList>
            <person name="Hahn C."/>
            <person name="Resl P."/>
        </authorList>
    </citation>
    <scope>NUCLEOTIDE SEQUENCE [LARGE SCALE GENOMIC DNA]</scope>
    <source>
        <strain evidence="5">EGGRZ-B1_66</strain>
        <tissue evidence="5">Body</tissue>
    </source>
</reference>
<evidence type="ECO:0000313" key="6">
    <source>
        <dbReference type="Proteomes" id="UP001626550"/>
    </source>
</evidence>
<comment type="caution">
    <text evidence="5">The sequence shown here is derived from an EMBL/GenBank/DDBJ whole genome shotgun (WGS) entry which is preliminary data.</text>
</comment>
<dbReference type="Gene3D" id="2.60.120.1000">
    <property type="match status" value="1"/>
</dbReference>
<dbReference type="GO" id="GO:0005576">
    <property type="term" value="C:extracellular region"/>
    <property type="evidence" value="ECO:0007669"/>
    <property type="project" value="UniProtKB-SubCell"/>
</dbReference>
<gene>
    <name evidence="5" type="ORF">Ciccas_014523</name>
</gene>
<keyword evidence="3" id="KW-0176">Collagen</keyword>
<dbReference type="AlphaFoldDB" id="A0ABD2PIN0"/>
<dbReference type="GO" id="GO:0005581">
    <property type="term" value="C:collagen trimer"/>
    <property type="evidence" value="ECO:0007669"/>
    <property type="project" value="UniProtKB-KW"/>
</dbReference>
<evidence type="ECO:0000259" key="4">
    <source>
        <dbReference type="PROSITE" id="PS51461"/>
    </source>
</evidence>
<keyword evidence="2" id="KW-0964">Secreted</keyword>
<proteinExistence type="predicted"/>
<dbReference type="Proteomes" id="UP001626550">
    <property type="component" value="Unassembled WGS sequence"/>
</dbReference>
<organism evidence="5 6">
    <name type="scientific">Cichlidogyrus casuarinus</name>
    <dbReference type="NCBI Taxonomy" id="1844966"/>
    <lineage>
        <taxon>Eukaryota</taxon>
        <taxon>Metazoa</taxon>
        <taxon>Spiralia</taxon>
        <taxon>Lophotrochozoa</taxon>
        <taxon>Platyhelminthes</taxon>
        <taxon>Monogenea</taxon>
        <taxon>Monopisthocotylea</taxon>
        <taxon>Dactylogyridea</taxon>
        <taxon>Ancyrocephalidae</taxon>
        <taxon>Cichlidogyrus</taxon>
    </lineage>
</organism>
<feature type="domain" description="Fibrillar collagen NC1" evidence="4">
    <location>
        <begin position="1"/>
        <end position="114"/>
    </location>
</feature>
<evidence type="ECO:0000256" key="1">
    <source>
        <dbReference type="ARBA" id="ARBA00004613"/>
    </source>
</evidence>